<evidence type="ECO:0000313" key="3">
    <source>
        <dbReference type="EMBL" id="QSX77018.1"/>
    </source>
</evidence>
<dbReference type="RefSeq" id="WP_200611235.1">
    <property type="nucleotide sequence ID" value="NZ_CP071518.1"/>
</dbReference>
<evidence type="ECO:0000259" key="2">
    <source>
        <dbReference type="Pfam" id="PF13354"/>
    </source>
</evidence>
<dbReference type="InterPro" id="IPR012338">
    <property type="entry name" value="Beta-lactam/transpept-like"/>
</dbReference>
<dbReference type="Gene3D" id="3.40.710.10">
    <property type="entry name" value="DD-peptidase/beta-lactamase superfamily"/>
    <property type="match status" value="1"/>
</dbReference>
<reference evidence="3 4" key="1">
    <citation type="submission" date="2021-03" db="EMBL/GenBank/DDBJ databases">
        <title>Lysobacter sp. nov. isolated from soil of gangwondo yeongwol, south Korea.</title>
        <authorList>
            <person name="Kim K.R."/>
            <person name="Kim K.H."/>
            <person name="Jeon C.O."/>
        </authorList>
    </citation>
    <scope>NUCLEOTIDE SEQUENCE [LARGE SCALE GENOMIC DNA]</scope>
    <source>
        <strain evidence="3 4">R19</strain>
    </source>
</reference>
<keyword evidence="4" id="KW-1185">Reference proteome</keyword>
<feature type="signal peptide" evidence="1">
    <location>
        <begin position="1"/>
        <end position="44"/>
    </location>
</feature>
<proteinExistence type="predicted"/>
<feature type="domain" description="Beta-lactamase class A catalytic" evidence="2">
    <location>
        <begin position="342"/>
        <end position="516"/>
    </location>
</feature>
<gene>
    <name evidence="3" type="ORF">I8J32_009350</name>
</gene>
<dbReference type="AlphaFoldDB" id="A0A975AR79"/>
<dbReference type="GO" id="GO:0008800">
    <property type="term" value="F:beta-lactamase activity"/>
    <property type="evidence" value="ECO:0007669"/>
    <property type="project" value="InterPro"/>
</dbReference>
<dbReference type="GO" id="GO:0030655">
    <property type="term" value="P:beta-lactam antibiotic catabolic process"/>
    <property type="evidence" value="ECO:0007669"/>
    <property type="project" value="InterPro"/>
</dbReference>
<keyword evidence="1" id="KW-0732">Signal</keyword>
<sequence length="660" mass="71666">MKTAFHNEDTTMLGSIPQTRRLSTMLAASVLALACLAGAQPAQAALDATASTNDHNTNVPTGWWMYHGLTAAQVGSYASTNGARLTQVNVDSVVSGSPRFSVRMVRNAGSYSVPGWWWYYGLTFAQVGSYLSTNNARLIDMEPYDAGGGAIRYAVVMVSNTGTAARAWSYLSGVTQPQISTHLANSGHRMIDVDTYYVGATKYYSMVAVANTGADAKAWQWWINQSTAGVAAKVSAFNGRVVKMDRQKDGTYNVILTRNTGSDATAWWYRYGFTSGTDLINYANQVASRPVDINSYVDGLGIRRYDAAFIDTANASTRRMRSLHSSFLDSNGNPTIGIFESYLKQVGGTTKVDLNSRRRAETASALKSLHLLHSMRRVAAGTDTLPSSFVYYDYRSGTLTERKNACPDPSLETPANSRMDYNFETGLDQMMSISDNRTTRGSVIRYGGFAPFNATASLAGMTGTTLRHNIGCAYKNFSTGKIDPANRRNDTTAADLARIYEGVWDSSLLSNTNNARTEFLESANPAGSVAGTALQTIINEEATKLGKSATVASQFGQLIQRWGKGGSYNTCLPDSNGGCGQKVIVRSGTGIIRLPIKVSGVTSYRTYVFGRFISDVKTGCWEDTNTATIECPADTNYTAAYSKAANELYRDEIRLALMTW</sequence>
<evidence type="ECO:0000313" key="4">
    <source>
        <dbReference type="Proteomes" id="UP000639274"/>
    </source>
</evidence>
<dbReference type="Proteomes" id="UP000639274">
    <property type="component" value="Chromosome"/>
</dbReference>
<protein>
    <submittedName>
        <fullName evidence="3">Serine hydrolase</fullName>
    </submittedName>
</protein>
<dbReference type="PROSITE" id="PS51257">
    <property type="entry name" value="PROKAR_LIPOPROTEIN"/>
    <property type="match status" value="1"/>
</dbReference>
<dbReference type="InterPro" id="IPR045155">
    <property type="entry name" value="Beta-lactam_cat"/>
</dbReference>
<accession>A0A975AR79</accession>
<name>A0A975AR79_9GAMM</name>
<organism evidence="3 4">
    <name type="scientific">Agrilutibacter solisilvae</name>
    <dbReference type="NCBI Taxonomy" id="2763317"/>
    <lineage>
        <taxon>Bacteria</taxon>
        <taxon>Pseudomonadati</taxon>
        <taxon>Pseudomonadota</taxon>
        <taxon>Gammaproteobacteria</taxon>
        <taxon>Lysobacterales</taxon>
        <taxon>Lysobacteraceae</taxon>
        <taxon>Agrilutibacter</taxon>
    </lineage>
</organism>
<dbReference type="Pfam" id="PF13354">
    <property type="entry name" value="Beta-lactamase2"/>
    <property type="match status" value="1"/>
</dbReference>
<dbReference type="EMBL" id="CP071518">
    <property type="protein sequence ID" value="QSX77018.1"/>
    <property type="molecule type" value="Genomic_DNA"/>
</dbReference>
<dbReference type="SUPFAM" id="SSF56601">
    <property type="entry name" value="beta-lactamase/transpeptidase-like"/>
    <property type="match status" value="1"/>
</dbReference>
<dbReference type="KEGG" id="lsf:I8J32_009350"/>
<evidence type="ECO:0000256" key="1">
    <source>
        <dbReference type="SAM" id="SignalP"/>
    </source>
</evidence>
<feature type="chain" id="PRO_5038045278" evidence="1">
    <location>
        <begin position="45"/>
        <end position="660"/>
    </location>
</feature>
<keyword evidence="3" id="KW-0378">Hydrolase</keyword>